<evidence type="ECO:0000259" key="2">
    <source>
        <dbReference type="Pfam" id="PF22725"/>
    </source>
</evidence>
<dbReference type="Pfam" id="PF01408">
    <property type="entry name" value="GFO_IDH_MocA"/>
    <property type="match status" value="1"/>
</dbReference>
<dbReference type="SUPFAM" id="SSF51735">
    <property type="entry name" value="NAD(P)-binding Rossmann-fold domains"/>
    <property type="match status" value="1"/>
</dbReference>
<sequence length="383" mass="40651">MLVKDPIRYAMIGGGEGAFIGPVHRTAAAIAGNCQLVAGALSSDPERARRSGEAIGLAPDRSYTSIADLIAGEKARPDGAEFIAIVTPNHVHAPAAIAALEAGFPVLCDKPLTDTLQAAFDIEAAAQRTGGMLGVTHTYNAYPMARQARELITGGKYGAVRRVAVKYTQGWLAKAEDGVGKQAEWRTDPKRSGLAGAFGDIGTHAFNLVEFMTGETVTKLAAELRAAVEGRQLDDDGMAMFHLHGGGRGTLVASQVCTGDANGLAISIWCEDAGFHWDQEHPNHLRVNPRGQPEQTWTPGVDRKYLGEPAMIVTRTPSGHPEGYLEAFANIYHDFAKAVRGETLAHPAFTDLADAMRGMKFIQAAHDSSAQGAAWVDIDGVTA</sequence>
<accession>A0A6G7YNF5</accession>
<dbReference type="PANTHER" id="PTHR43708:SF3">
    <property type="entry name" value="OXIDOREDUCTASE"/>
    <property type="match status" value="1"/>
</dbReference>
<name>A0A6G7YNF5_9SPHN</name>
<dbReference type="GO" id="GO:0000166">
    <property type="term" value="F:nucleotide binding"/>
    <property type="evidence" value="ECO:0007669"/>
    <property type="project" value="InterPro"/>
</dbReference>
<dbReference type="InterPro" id="IPR051317">
    <property type="entry name" value="Gfo/Idh/MocA_oxidoreduct"/>
</dbReference>
<protein>
    <submittedName>
        <fullName evidence="3">Gfo/Idh/MocA family oxidoreductase</fullName>
    </submittedName>
</protein>
<proteinExistence type="predicted"/>
<feature type="domain" description="GFO/IDH/MocA-like oxidoreductase" evidence="2">
    <location>
        <begin position="146"/>
        <end position="273"/>
    </location>
</feature>
<reference evidence="3 4" key="1">
    <citation type="submission" date="2020-03" db="EMBL/GenBank/DDBJ databases">
        <title>Sphingomonas sp. nov., isolated from fish.</title>
        <authorList>
            <person name="Hyun D.-W."/>
            <person name="Bae J.-W."/>
        </authorList>
    </citation>
    <scope>NUCLEOTIDE SEQUENCE [LARGE SCALE GENOMIC DNA]</scope>
    <source>
        <strain evidence="3 4">HDW15B</strain>
    </source>
</reference>
<dbReference type="Pfam" id="PF22725">
    <property type="entry name" value="GFO_IDH_MocA_C3"/>
    <property type="match status" value="1"/>
</dbReference>
<dbReference type="PANTHER" id="PTHR43708">
    <property type="entry name" value="CONSERVED EXPRESSED OXIDOREDUCTASE (EUROFUNG)"/>
    <property type="match status" value="1"/>
</dbReference>
<evidence type="ECO:0000259" key="1">
    <source>
        <dbReference type="Pfam" id="PF01408"/>
    </source>
</evidence>
<dbReference type="AlphaFoldDB" id="A0A6G7YNF5"/>
<dbReference type="InterPro" id="IPR036291">
    <property type="entry name" value="NAD(P)-bd_dom_sf"/>
</dbReference>
<dbReference type="SUPFAM" id="SSF55347">
    <property type="entry name" value="Glyceraldehyde-3-phosphate dehydrogenase-like, C-terminal domain"/>
    <property type="match status" value="1"/>
</dbReference>
<dbReference type="Gene3D" id="3.40.50.720">
    <property type="entry name" value="NAD(P)-binding Rossmann-like Domain"/>
    <property type="match status" value="1"/>
</dbReference>
<dbReference type="InterPro" id="IPR000683">
    <property type="entry name" value="Gfo/Idh/MocA-like_OxRdtase_N"/>
</dbReference>
<organism evidence="3 4">
    <name type="scientific">Sphingomonas piscis</name>
    <dbReference type="NCBI Taxonomy" id="2714943"/>
    <lineage>
        <taxon>Bacteria</taxon>
        <taxon>Pseudomonadati</taxon>
        <taxon>Pseudomonadota</taxon>
        <taxon>Alphaproteobacteria</taxon>
        <taxon>Sphingomonadales</taxon>
        <taxon>Sphingomonadaceae</taxon>
        <taxon>Sphingomonas</taxon>
    </lineage>
</organism>
<dbReference type="Gene3D" id="3.30.360.10">
    <property type="entry name" value="Dihydrodipicolinate Reductase, domain 2"/>
    <property type="match status" value="1"/>
</dbReference>
<evidence type="ECO:0000313" key="4">
    <source>
        <dbReference type="Proteomes" id="UP000503222"/>
    </source>
</evidence>
<dbReference type="Proteomes" id="UP000503222">
    <property type="component" value="Chromosome"/>
</dbReference>
<feature type="domain" description="Gfo/Idh/MocA-like oxidoreductase N-terminal" evidence="1">
    <location>
        <begin position="7"/>
        <end position="137"/>
    </location>
</feature>
<keyword evidence="4" id="KW-1185">Reference proteome</keyword>
<gene>
    <name evidence="3" type="ORF">G7077_04495</name>
</gene>
<dbReference type="KEGG" id="spii:G7077_04495"/>
<dbReference type="InterPro" id="IPR055170">
    <property type="entry name" value="GFO_IDH_MocA-like_dom"/>
</dbReference>
<dbReference type="EMBL" id="CP049869">
    <property type="protein sequence ID" value="QIK78272.1"/>
    <property type="molecule type" value="Genomic_DNA"/>
</dbReference>
<dbReference type="RefSeq" id="WP_166410665.1">
    <property type="nucleotide sequence ID" value="NZ_CP049869.1"/>
</dbReference>
<evidence type="ECO:0000313" key="3">
    <source>
        <dbReference type="EMBL" id="QIK78272.1"/>
    </source>
</evidence>